<evidence type="ECO:0000313" key="2">
    <source>
        <dbReference type="EMBL" id="GAA2101135.1"/>
    </source>
</evidence>
<comment type="caution">
    <text evidence="2">The sequence shown here is derived from an EMBL/GenBank/DDBJ whole genome shotgun (WGS) entry which is preliminary data.</text>
</comment>
<dbReference type="EMBL" id="BAAAPZ010000009">
    <property type="protein sequence ID" value="GAA2101135.1"/>
    <property type="molecule type" value="Genomic_DNA"/>
</dbReference>
<sequence length="116" mass="13061">MSLWYLRSERCGQRRDERFPESTGCDDGAVCIDPLPRGKTETELARSAGKTHHRRFQLNGKVVVQCIGGQIFCYLVLTRVRPAFAGKAETGKRVITNGSEQSQRVPTSRPRMTHGR</sequence>
<evidence type="ECO:0000313" key="3">
    <source>
        <dbReference type="Proteomes" id="UP001500984"/>
    </source>
</evidence>
<accession>A0ABN2WXT0</accession>
<dbReference type="Proteomes" id="UP001500984">
    <property type="component" value="Unassembled WGS sequence"/>
</dbReference>
<keyword evidence="3" id="KW-1185">Reference proteome</keyword>
<name>A0ABN2WXT0_9MICO</name>
<organism evidence="2 3">
    <name type="scientific">Brevibacterium salitolerans</name>
    <dbReference type="NCBI Taxonomy" id="1403566"/>
    <lineage>
        <taxon>Bacteria</taxon>
        <taxon>Bacillati</taxon>
        <taxon>Actinomycetota</taxon>
        <taxon>Actinomycetes</taxon>
        <taxon>Micrococcales</taxon>
        <taxon>Brevibacteriaceae</taxon>
        <taxon>Brevibacterium</taxon>
    </lineage>
</organism>
<reference evidence="2 3" key="1">
    <citation type="journal article" date="2019" name="Int. J. Syst. Evol. Microbiol.">
        <title>The Global Catalogue of Microorganisms (GCM) 10K type strain sequencing project: providing services to taxonomists for standard genome sequencing and annotation.</title>
        <authorList>
            <consortium name="The Broad Institute Genomics Platform"/>
            <consortium name="The Broad Institute Genome Sequencing Center for Infectious Disease"/>
            <person name="Wu L."/>
            <person name="Ma J."/>
        </authorList>
    </citation>
    <scope>NUCLEOTIDE SEQUENCE [LARGE SCALE GENOMIC DNA]</scope>
    <source>
        <strain evidence="2 3">JCM 15900</strain>
    </source>
</reference>
<feature type="region of interest" description="Disordered" evidence="1">
    <location>
        <begin position="88"/>
        <end position="116"/>
    </location>
</feature>
<gene>
    <name evidence="2" type="ORF">GCM10009823_23830</name>
</gene>
<proteinExistence type="predicted"/>
<protein>
    <submittedName>
        <fullName evidence="2">Uncharacterized protein</fullName>
    </submittedName>
</protein>
<feature type="compositionally biased region" description="Polar residues" evidence="1">
    <location>
        <begin position="96"/>
        <end position="106"/>
    </location>
</feature>
<evidence type="ECO:0000256" key="1">
    <source>
        <dbReference type="SAM" id="MobiDB-lite"/>
    </source>
</evidence>